<evidence type="ECO:0000313" key="2">
    <source>
        <dbReference type="Proteomes" id="UP000525298"/>
    </source>
</evidence>
<dbReference type="Proteomes" id="UP000525298">
    <property type="component" value="Unassembled WGS sequence"/>
</dbReference>
<sequence>MTHHYNKYIPGTYGKRIPGGAAKAEEVILEWERRRLKAIKKKDAEARVTNCIAFSRKIGLGALEIADLMSSRLGGMRVVDRGILEKIAENKHLGEKTIDSFDERYPGAMSDFAALLFGEKSFTMGDYMRYLTGAVFAMADAGPTIFVGRAVHLILPRQRVLAVRFIASRDFRVRRIAEILEVTEDAAAKELDRVDREQKEFFRKNFNKKDAAAYEFDMVINRDYLESADAAAEVVATAYRQKFDYHHRRTYS</sequence>
<dbReference type="InterPro" id="IPR027417">
    <property type="entry name" value="P-loop_NTPase"/>
</dbReference>
<comment type="caution">
    <text evidence="1">The sequence shown here is derived from an EMBL/GenBank/DDBJ whole genome shotgun (WGS) entry which is preliminary data.</text>
</comment>
<reference evidence="1 2" key="1">
    <citation type="submission" date="2020-07" db="EMBL/GenBank/DDBJ databases">
        <title>Genomic Encyclopedia of Type Strains, Phase IV (KMG-IV): sequencing the most valuable type-strain genomes for metagenomic binning, comparative biology and taxonomic classification.</title>
        <authorList>
            <person name="Goeker M."/>
        </authorList>
    </citation>
    <scope>NUCLEOTIDE SEQUENCE [LARGE SCALE GENOMIC DNA]</scope>
    <source>
        <strain evidence="1 2">DSM 17721</strain>
    </source>
</reference>
<dbReference type="Pfam" id="PF13189">
    <property type="entry name" value="Cytidylate_kin2"/>
    <property type="match status" value="1"/>
</dbReference>
<proteinExistence type="predicted"/>
<dbReference type="AlphaFoldDB" id="A0A7W0C743"/>
<accession>A0A7W0C743</accession>
<evidence type="ECO:0008006" key="3">
    <source>
        <dbReference type="Google" id="ProtNLM"/>
    </source>
</evidence>
<gene>
    <name evidence="1" type="ORF">HNR65_000634</name>
</gene>
<evidence type="ECO:0000313" key="1">
    <source>
        <dbReference type="EMBL" id="MBA2880327.1"/>
    </source>
</evidence>
<dbReference type="EMBL" id="JACDUS010000001">
    <property type="protein sequence ID" value="MBA2880327.1"/>
    <property type="molecule type" value="Genomic_DNA"/>
</dbReference>
<dbReference type="Gene3D" id="3.40.50.300">
    <property type="entry name" value="P-loop containing nucleotide triphosphate hydrolases"/>
    <property type="match status" value="1"/>
</dbReference>
<organism evidence="1 2">
    <name type="scientific">Desulfosalsimonas propionicica</name>
    <dbReference type="NCBI Taxonomy" id="332175"/>
    <lineage>
        <taxon>Bacteria</taxon>
        <taxon>Pseudomonadati</taxon>
        <taxon>Thermodesulfobacteriota</taxon>
        <taxon>Desulfobacteria</taxon>
        <taxon>Desulfobacterales</taxon>
        <taxon>Desulfosalsimonadaceae</taxon>
        <taxon>Desulfosalsimonas</taxon>
    </lineage>
</organism>
<dbReference type="RefSeq" id="WP_181549973.1">
    <property type="nucleotide sequence ID" value="NZ_JACDUS010000001.1"/>
</dbReference>
<protein>
    <recommendedName>
        <fullName evidence="3">Cytidylate kinase</fullName>
    </recommendedName>
</protein>
<keyword evidence="2" id="KW-1185">Reference proteome</keyword>
<name>A0A7W0C743_9BACT</name>